<evidence type="ECO:0000256" key="4">
    <source>
        <dbReference type="ARBA" id="ARBA00011885"/>
    </source>
</evidence>
<feature type="domain" description="Molybdopterin dinucleotide-binding" evidence="14">
    <location>
        <begin position="678"/>
        <end position="797"/>
    </location>
</feature>
<dbReference type="SUPFAM" id="SSF53706">
    <property type="entry name" value="Formate dehydrogenase/DMSO reductase, domains 1-3"/>
    <property type="match status" value="1"/>
</dbReference>
<keyword evidence="5 12" id="KW-0500">Molybdenum</keyword>
<feature type="domain" description="Molybdopterin oxidoreductase" evidence="13">
    <location>
        <begin position="89"/>
        <end position="563"/>
    </location>
</feature>
<dbReference type="NCBIfam" id="TIGR02164">
    <property type="entry name" value="torA"/>
    <property type="match status" value="1"/>
</dbReference>
<evidence type="ECO:0000313" key="17">
    <source>
        <dbReference type="Proteomes" id="UP000094936"/>
    </source>
</evidence>
<evidence type="ECO:0000256" key="10">
    <source>
        <dbReference type="ARBA" id="ARBA00049407"/>
    </source>
</evidence>
<proteinExistence type="inferred from homology"/>
<dbReference type="Pfam" id="PF00384">
    <property type="entry name" value="Molybdopterin"/>
    <property type="match status" value="1"/>
</dbReference>
<feature type="chain" id="PRO_5029946141" description="Trimethylamine-N-oxide reductase" evidence="12">
    <location>
        <begin position="33"/>
        <end position="821"/>
    </location>
</feature>
<dbReference type="InterPro" id="IPR006655">
    <property type="entry name" value="Mopterin_OxRdtase_prok_CS"/>
</dbReference>
<dbReference type="GO" id="GO:0030151">
    <property type="term" value="F:molybdenum ion binding"/>
    <property type="evidence" value="ECO:0007669"/>
    <property type="project" value="UniProtKB-UniRule"/>
</dbReference>
<protein>
    <recommendedName>
        <fullName evidence="11 12">Trimethylamine-N-oxide reductase</fullName>
        <shortName evidence="12">TMAO reductase</shortName>
        <ecNumber evidence="4 12">1.7.2.3</ecNumber>
    </recommendedName>
</protein>
<dbReference type="InterPro" id="IPR011887">
    <property type="entry name" value="TorA"/>
</dbReference>
<dbReference type="Gene3D" id="3.40.50.740">
    <property type="match status" value="1"/>
</dbReference>
<evidence type="ECO:0000256" key="12">
    <source>
        <dbReference type="RuleBase" id="RU368014"/>
    </source>
</evidence>
<comment type="cofactor">
    <cofactor evidence="12">
        <name>Mo-bis(molybdopterin guanine dinucleotide)</name>
        <dbReference type="ChEBI" id="CHEBI:60539"/>
    </cofactor>
    <text evidence="12">Binds 1 molybdenum-bis(molybdopterin guanine dinucleotide) (Mo-bis-MGD) cofactor per subunit.</text>
</comment>
<dbReference type="Gene3D" id="2.40.40.20">
    <property type="match status" value="1"/>
</dbReference>
<dbReference type="GO" id="GO:0050626">
    <property type="term" value="F:trimethylamine-N-oxide reductase (cytochrome c) activity"/>
    <property type="evidence" value="ECO:0007669"/>
    <property type="project" value="UniProtKB-UniRule"/>
</dbReference>
<keyword evidence="6 12" id="KW-0479">Metal-binding</keyword>
<evidence type="ECO:0000256" key="7">
    <source>
        <dbReference type="ARBA" id="ARBA00022729"/>
    </source>
</evidence>
<dbReference type="RefSeq" id="WP_068898117.1">
    <property type="nucleotide sequence ID" value="NZ_JBHUIF010000002.1"/>
</dbReference>
<evidence type="ECO:0000313" key="16">
    <source>
        <dbReference type="EMBL" id="ODA36129.1"/>
    </source>
</evidence>
<dbReference type="STRING" id="1080227.A8L45_00550"/>
<evidence type="ECO:0000259" key="14">
    <source>
        <dbReference type="Pfam" id="PF01568"/>
    </source>
</evidence>
<comment type="caution">
    <text evidence="16">The sequence shown here is derived from an EMBL/GenBank/DDBJ whole genome shotgun (WGS) entry which is preliminary data.</text>
</comment>
<dbReference type="InterPro" id="IPR006311">
    <property type="entry name" value="TAT_signal"/>
</dbReference>
<evidence type="ECO:0000256" key="9">
    <source>
        <dbReference type="ARBA" id="ARBA00023002"/>
    </source>
</evidence>
<accession>A0A1C3ESB5</accession>
<name>A0A1C3ESB5_9GAMM</name>
<dbReference type="InterPro" id="IPR006656">
    <property type="entry name" value="Mopterin_OxRdtase"/>
</dbReference>
<comment type="similarity">
    <text evidence="3 12">Belongs to the prokaryotic molybdopterin-containing oxidoreductase family.</text>
</comment>
<dbReference type="AlphaFoldDB" id="A0A1C3ESB5"/>
<evidence type="ECO:0000259" key="15">
    <source>
        <dbReference type="Pfam" id="PF18364"/>
    </source>
</evidence>
<evidence type="ECO:0000256" key="8">
    <source>
        <dbReference type="ARBA" id="ARBA00022764"/>
    </source>
</evidence>
<dbReference type="Gene3D" id="3.40.228.10">
    <property type="entry name" value="Dimethylsulfoxide Reductase, domain 2"/>
    <property type="match status" value="1"/>
</dbReference>
<dbReference type="NCBIfam" id="NF011682">
    <property type="entry name" value="PRK15102.1"/>
    <property type="match status" value="1"/>
</dbReference>
<dbReference type="InterPro" id="IPR006657">
    <property type="entry name" value="MoPterin_dinucl-bd_dom"/>
</dbReference>
<comment type="subcellular location">
    <subcellularLocation>
        <location evidence="2 12">Periplasm</location>
    </subcellularLocation>
</comment>
<dbReference type="InterPro" id="IPR041460">
    <property type="entry name" value="Molybdopterin_N"/>
</dbReference>
<reference evidence="16 17" key="1">
    <citation type="submission" date="2016-05" db="EMBL/GenBank/DDBJ databases">
        <title>Genomic Taxonomy of the Vibrionaceae.</title>
        <authorList>
            <person name="Gomez-Gil B."/>
            <person name="Enciso-Ibarra J."/>
        </authorList>
    </citation>
    <scope>NUCLEOTIDE SEQUENCE [LARGE SCALE GENOMIC DNA]</scope>
    <source>
        <strain evidence="16 17">CAIM 1920</strain>
    </source>
</reference>
<dbReference type="PROSITE" id="PS51318">
    <property type="entry name" value="TAT"/>
    <property type="match status" value="1"/>
</dbReference>
<evidence type="ECO:0000256" key="3">
    <source>
        <dbReference type="ARBA" id="ARBA00010312"/>
    </source>
</evidence>
<keyword evidence="7 12" id="KW-0732">Signal</keyword>
<dbReference type="Pfam" id="PF01568">
    <property type="entry name" value="Molydop_binding"/>
    <property type="match status" value="1"/>
</dbReference>
<comment type="function">
    <text evidence="1 12">Reduces trimethylamine-N-oxide (TMAO) into trimethylamine; an anaerobic reaction coupled to energy-yielding reactions.</text>
</comment>
<comment type="catalytic activity">
    <reaction evidence="10 12">
        <text>trimethylamine + 2 Fe(III)-[cytochrome c] + H2O = trimethylamine N-oxide + 2 Fe(II)-[cytochrome c] + 3 H(+)</text>
        <dbReference type="Rhea" id="RHEA:24236"/>
        <dbReference type="Rhea" id="RHEA-COMP:10350"/>
        <dbReference type="Rhea" id="RHEA-COMP:14399"/>
        <dbReference type="ChEBI" id="CHEBI:15377"/>
        <dbReference type="ChEBI" id="CHEBI:15378"/>
        <dbReference type="ChEBI" id="CHEBI:15724"/>
        <dbReference type="ChEBI" id="CHEBI:29033"/>
        <dbReference type="ChEBI" id="CHEBI:29034"/>
        <dbReference type="ChEBI" id="CHEBI:58389"/>
        <dbReference type="EC" id="1.7.2.3"/>
    </reaction>
</comment>
<evidence type="ECO:0000256" key="5">
    <source>
        <dbReference type="ARBA" id="ARBA00022505"/>
    </source>
</evidence>
<evidence type="ECO:0000256" key="11">
    <source>
        <dbReference type="ARBA" id="ARBA00069096"/>
    </source>
</evidence>
<feature type="signal peptide" evidence="12">
    <location>
        <begin position="1"/>
        <end position="32"/>
    </location>
</feature>
<dbReference type="PANTHER" id="PTHR43742">
    <property type="entry name" value="TRIMETHYLAMINE-N-OXIDE REDUCTASE"/>
    <property type="match status" value="1"/>
</dbReference>
<dbReference type="PROSITE" id="PS00932">
    <property type="entry name" value="MOLYBDOPTERIN_PROK_3"/>
    <property type="match status" value="1"/>
</dbReference>
<feature type="domain" description="Molybdopterin oxidoreductase N-terminal" evidence="15">
    <location>
        <begin position="45"/>
        <end position="85"/>
    </location>
</feature>
<dbReference type="CDD" id="cd02793">
    <property type="entry name" value="MopB_CT_DMSOR-BSOR-TMAOR"/>
    <property type="match status" value="1"/>
</dbReference>
<dbReference type="InterPro" id="IPR050612">
    <property type="entry name" value="Prok_Mopterin_Oxidored"/>
</dbReference>
<dbReference type="InterPro" id="IPR041954">
    <property type="entry name" value="CT_DMSOR/BSOR/TMAOR"/>
</dbReference>
<dbReference type="InterPro" id="IPR009010">
    <property type="entry name" value="Asp_de-COase-like_dom_sf"/>
</dbReference>
<evidence type="ECO:0000256" key="1">
    <source>
        <dbReference type="ARBA" id="ARBA00003013"/>
    </source>
</evidence>
<gene>
    <name evidence="12" type="primary">torA</name>
    <name evidence="16" type="ORF">A8L45_00550</name>
</gene>
<dbReference type="GO" id="GO:0030288">
    <property type="term" value="C:outer membrane-bounded periplasmic space"/>
    <property type="evidence" value="ECO:0007669"/>
    <property type="project" value="TreeGrafter"/>
</dbReference>
<dbReference type="EMBL" id="LYBM01000001">
    <property type="protein sequence ID" value="ODA36129.1"/>
    <property type="molecule type" value="Genomic_DNA"/>
</dbReference>
<evidence type="ECO:0000256" key="6">
    <source>
        <dbReference type="ARBA" id="ARBA00022723"/>
    </source>
</evidence>
<dbReference type="Gene3D" id="3.90.55.10">
    <property type="entry name" value="Dimethylsulfoxide Reductase, domain 3"/>
    <property type="match status" value="1"/>
</dbReference>
<dbReference type="Proteomes" id="UP000094936">
    <property type="component" value="Unassembled WGS sequence"/>
</dbReference>
<dbReference type="GO" id="GO:0009061">
    <property type="term" value="P:anaerobic respiration"/>
    <property type="evidence" value="ECO:0007669"/>
    <property type="project" value="TreeGrafter"/>
</dbReference>
<dbReference type="EC" id="1.7.2.3" evidence="4 12"/>
<organism evidence="16 17">
    <name type="scientific">Veronia pacifica</name>
    <dbReference type="NCBI Taxonomy" id="1080227"/>
    <lineage>
        <taxon>Bacteria</taxon>
        <taxon>Pseudomonadati</taxon>
        <taxon>Pseudomonadota</taxon>
        <taxon>Gammaproteobacteria</taxon>
        <taxon>Vibrionales</taxon>
        <taxon>Vibrionaceae</taxon>
        <taxon>Veronia</taxon>
    </lineage>
</organism>
<dbReference type="PROSITE" id="PS00490">
    <property type="entry name" value="MOLYBDOPTERIN_PROK_2"/>
    <property type="match status" value="1"/>
</dbReference>
<sequence>MIHRRSFLKGLLSTSAVSVIGPGLLNAGQAMADNAAQTDGIWKISGSHWGAFRARIWAGKVQEVKPLEMDKYPSDMIKGIKGIIYSSSRIRYPMVRLDWLKKNKYSGDTRGNNRFVRVTWDEALDLVYRELERIQTDYGPWALYAGQTGWRQTGQFHSCTSHMQRAVAMHGNYITKVGDYSTGAGQIIMPYILGSTEVYAPGTSWVEILNNTQNVVLWATDLAKNLQVGWNCETHESFEYLHQLKDKIDAGKIKVIAVDPVRSKTQNMLGCDQQYIHPQTDVPFMLALAHTLYKESLYDKAFLDTYCLGFDDFVPYLLGETKDKVEKTPEWASAICGIKADDIRAFARLLASGRTQFIFGWAIQRQQHGEQPYWMGAVLASMLGQIGLPGGGISYAHHYCSIGVPSTGFSAPGGFPRNVDQGQEPKHNNTDFKGYSRTIPVARWLDAIMEPGKKIQSNGTEVTLPDIKMLVVSGCNPWNHHQDRNRMKKAFRKLQTVVNIDFAWTATCRFSDIVLPACTQYERNDIDVYGSYSGRGLIAMQKLVDPLYHSKTDFDICTELCKRFDRDKDYTRNMGEMQWVKMLYDDCKTANKDKFDMPDFETFWQQGVLDFGKGKPFVRHASFRDDPEINPLGTPSGFIEIFSRKIDSYGYAHCQGHPMWFEKAERSHGGPGSDKFPLWLQSCHPDNRLHSQMCESDYRESYAVKGREPCYISPEDAKSRGIKDGDIVRVFNDRGQLLTGAKVSADFPPGVIRIAEGAWYGPLDEKDGSVCTYGDPNTVTLDIPTSELANATSANTCIVEMEKYKGEVPPVTAFGGPIEVS</sequence>
<comment type="PTM">
    <text evidence="12">Exported by the Tat system.</text>
</comment>
<evidence type="ECO:0000256" key="2">
    <source>
        <dbReference type="ARBA" id="ARBA00004418"/>
    </source>
</evidence>
<dbReference type="Pfam" id="PF18364">
    <property type="entry name" value="Molybdopterin_N"/>
    <property type="match status" value="1"/>
</dbReference>
<evidence type="ECO:0000259" key="13">
    <source>
        <dbReference type="Pfam" id="PF00384"/>
    </source>
</evidence>
<dbReference type="GO" id="GO:0043546">
    <property type="term" value="F:molybdopterin cofactor binding"/>
    <property type="evidence" value="ECO:0007669"/>
    <property type="project" value="UniProtKB-UniRule"/>
</dbReference>
<dbReference type="FunFam" id="2.40.40.20:FF:000009">
    <property type="entry name" value="Biotin sulfoxide reductase 2"/>
    <property type="match status" value="1"/>
</dbReference>
<keyword evidence="17" id="KW-1185">Reference proteome</keyword>
<dbReference type="PANTHER" id="PTHR43742:SF4">
    <property type="entry name" value="TRIMETHYLAMINE-N-OXIDE REDUCTASE 1"/>
    <property type="match status" value="1"/>
</dbReference>
<keyword evidence="8 12" id="KW-0574">Periplasm</keyword>
<dbReference type="OrthoDB" id="9815647at2"/>
<keyword evidence="9 12" id="KW-0560">Oxidoreductase</keyword>
<dbReference type="GO" id="GO:0009055">
    <property type="term" value="F:electron transfer activity"/>
    <property type="evidence" value="ECO:0007669"/>
    <property type="project" value="TreeGrafter"/>
</dbReference>
<dbReference type="SUPFAM" id="SSF50692">
    <property type="entry name" value="ADC-like"/>
    <property type="match status" value="1"/>
</dbReference>